<organism evidence="2 3">
    <name type="scientific">Talaromyces pinophilus</name>
    <name type="common">Penicillium pinophilum</name>
    <dbReference type="NCBI Taxonomy" id="128442"/>
    <lineage>
        <taxon>Eukaryota</taxon>
        <taxon>Fungi</taxon>
        <taxon>Dikarya</taxon>
        <taxon>Ascomycota</taxon>
        <taxon>Pezizomycotina</taxon>
        <taxon>Eurotiomycetes</taxon>
        <taxon>Eurotiomycetidae</taxon>
        <taxon>Eurotiales</taxon>
        <taxon>Trichocomaceae</taxon>
        <taxon>Talaromyces</taxon>
        <taxon>Talaromyces sect. Talaromyces</taxon>
    </lineage>
</organism>
<feature type="region of interest" description="Disordered" evidence="1">
    <location>
        <begin position="352"/>
        <end position="387"/>
    </location>
</feature>
<accession>A0A6V8GZ15</accession>
<keyword evidence="3" id="KW-1185">Reference proteome</keyword>
<dbReference type="Proteomes" id="UP000053095">
    <property type="component" value="Unassembled WGS sequence"/>
</dbReference>
<dbReference type="InterPro" id="IPR004354">
    <property type="entry name" value="Meiotic_Rec114"/>
</dbReference>
<dbReference type="Pfam" id="PF03525">
    <property type="entry name" value="Meiotic_rec114"/>
    <property type="match status" value="1"/>
</dbReference>
<evidence type="ECO:0000256" key="1">
    <source>
        <dbReference type="SAM" id="MobiDB-lite"/>
    </source>
</evidence>
<comment type="caution">
    <text evidence="2">The sequence shown here is derived from an EMBL/GenBank/DDBJ whole genome shotgun (WGS) entry which is preliminary data.</text>
</comment>
<dbReference type="EMBL" id="DF933811">
    <property type="protein sequence ID" value="GAM34308.1"/>
    <property type="molecule type" value="Genomic_DNA"/>
</dbReference>
<reference evidence="3" key="1">
    <citation type="journal article" date="2015" name="Genome Announc.">
        <title>Draft genome sequence of Talaromyces cellulolyticus strain Y-94, a source of lignocellulosic biomass-degrading enzymes.</title>
        <authorList>
            <person name="Fujii T."/>
            <person name="Koike H."/>
            <person name="Sawayama S."/>
            <person name="Yano S."/>
            <person name="Inoue H."/>
        </authorList>
    </citation>
    <scope>NUCLEOTIDE SEQUENCE [LARGE SCALE GENOMIC DNA]</scope>
    <source>
        <strain evidence="3">Y-94</strain>
    </source>
</reference>
<gene>
    <name evidence="2" type="ORF">TCE0_015f01799</name>
</gene>
<evidence type="ECO:0000313" key="2">
    <source>
        <dbReference type="EMBL" id="GAM34308.1"/>
    </source>
</evidence>
<sequence length="474" mass="52628">MAVLQRNPHQPTLLAQYPLVKYSYAETSSDQHGPISWTHVQSNDLNAIFESEPVQQNLRLRVVRAREQLEDIDLNDFAHEASQQSIARQRNTKPLVALLVKDPCLAFRFPSSRDQMHRFQLKFVSSRDYREALDIFRKLNCPFSETSSDHIVRSASSRPESSSSRIINSTTPAFNGSMEWVQNQGHSGVPSSPPSFMPEFLTRNATNAPVLDESQKDHLGARTFSQIADPRTQESERPITSPSFDSQALEQVLPPKRDLPFSKPGPRLSNISSRPEALSESANSLDTLNAAVTKSSRPGTALSRVTVPATSSPARQLRLELEDSRRGSINQEQGQLPRGQVPVSSPLLETSAFGLSSPGVGNTISRHNTTTQSPRVPSTLSPVQTKSPLSFRQDQQQYSHNLNNVNATTTSPAPYAPVMNSGDLSAYLTTPESERSQLVNNWICQQLEDDSFRALCQDVERVWQRIAFGSRNAV</sequence>
<feature type="compositionally biased region" description="Polar residues" evidence="1">
    <location>
        <begin position="238"/>
        <end position="249"/>
    </location>
</feature>
<proteinExistence type="predicted"/>
<feature type="compositionally biased region" description="Polar residues" evidence="1">
    <location>
        <begin position="280"/>
        <end position="298"/>
    </location>
</feature>
<feature type="compositionally biased region" description="Polar residues" evidence="1">
    <location>
        <begin position="359"/>
        <end position="387"/>
    </location>
</feature>
<protein>
    <submittedName>
        <fullName evidence="2">Uncharacterized protein</fullName>
    </submittedName>
</protein>
<feature type="region of interest" description="Disordered" evidence="1">
    <location>
        <begin position="224"/>
        <end position="314"/>
    </location>
</feature>
<dbReference type="AlphaFoldDB" id="A0A6V8GZ15"/>
<evidence type="ECO:0000313" key="3">
    <source>
        <dbReference type="Proteomes" id="UP000053095"/>
    </source>
</evidence>
<name>A0A6V8GZ15_TALPI</name>
<dbReference type="GO" id="GO:0007131">
    <property type="term" value="P:reciprocal meiotic recombination"/>
    <property type="evidence" value="ECO:0007669"/>
    <property type="project" value="InterPro"/>
</dbReference>